<dbReference type="GO" id="GO:0003700">
    <property type="term" value="F:DNA-binding transcription factor activity"/>
    <property type="evidence" value="ECO:0007669"/>
    <property type="project" value="TreeGrafter"/>
</dbReference>
<dbReference type="PROSITE" id="PS51197">
    <property type="entry name" value="HTH_RRF2_2"/>
    <property type="match status" value="1"/>
</dbReference>
<dbReference type="OrthoDB" id="8456393at2"/>
<evidence type="ECO:0000256" key="1">
    <source>
        <dbReference type="ARBA" id="ARBA00023125"/>
    </source>
</evidence>
<accession>A0A5Q0CF23</accession>
<dbReference type="KEGG" id="rgr:FZ934_20300"/>
<dbReference type="GO" id="GO:0005829">
    <property type="term" value="C:cytosol"/>
    <property type="evidence" value="ECO:0007669"/>
    <property type="project" value="TreeGrafter"/>
</dbReference>
<keyword evidence="1" id="KW-0238">DNA-binding</keyword>
<organism evidence="2 3">
    <name type="scientific">Rhizobium grahamii</name>
    <dbReference type="NCBI Taxonomy" id="1120045"/>
    <lineage>
        <taxon>Bacteria</taxon>
        <taxon>Pseudomonadati</taxon>
        <taxon>Pseudomonadota</taxon>
        <taxon>Alphaproteobacteria</taxon>
        <taxon>Hyphomicrobiales</taxon>
        <taxon>Rhizobiaceae</taxon>
        <taxon>Rhizobium/Agrobacterium group</taxon>
        <taxon>Rhizobium</taxon>
    </lineage>
</organism>
<dbReference type="PANTHER" id="PTHR33221">
    <property type="entry name" value="WINGED HELIX-TURN-HELIX TRANSCRIPTIONAL REGULATOR, RRF2 FAMILY"/>
    <property type="match status" value="1"/>
</dbReference>
<protein>
    <recommendedName>
        <fullName evidence="4">Rrf2 family transcriptional regulator</fullName>
    </recommendedName>
</protein>
<name>A0A5Q0CF23_9HYPH</name>
<gene>
    <name evidence="2" type="ORF">FZ934_20300</name>
</gene>
<dbReference type="EMBL" id="CP043499">
    <property type="protein sequence ID" value="QFY62720.1"/>
    <property type="molecule type" value="Genomic_DNA"/>
</dbReference>
<keyword evidence="2" id="KW-0614">Plasmid</keyword>
<dbReference type="Gene3D" id="1.10.10.10">
    <property type="entry name" value="Winged helix-like DNA-binding domain superfamily/Winged helix DNA-binding domain"/>
    <property type="match status" value="1"/>
</dbReference>
<dbReference type="PANTHER" id="PTHR33221:SF4">
    <property type="entry name" value="HTH-TYPE TRANSCRIPTIONAL REPRESSOR NSRR"/>
    <property type="match status" value="1"/>
</dbReference>
<sequence>MSVLLDLGIRLLVLAAARAPDKVTIRETAASCAASHAHLAKAANRLVKGGFLCSLRGRRGGLKLALPPEAIDLGAVVQSLLGSQPACHVRDEVLVGWRRVQDEAASAYVRHLAKMTLSDIL</sequence>
<dbReference type="SUPFAM" id="SSF46785">
    <property type="entry name" value="Winged helix' DNA-binding domain"/>
    <property type="match status" value="1"/>
</dbReference>
<evidence type="ECO:0000313" key="3">
    <source>
        <dbReference type="Proteomes" id="UP000326881"/>
    </source>
</evidence>
<evidence type="ECO:0000313" key="2">
    <source>
        <dbReference type="EMBL" id="QFY62720.1"/>
    </source>
</evidence>
<proteinExistence type="predicted"/>
<evidence type="ECO:0008006" key="4">
    <source>
        <dbReference type="Google" id="ProtNLM"/>
    </source>
</evidence>
<dbReference type="GO" id="GO:0003677">
    <property type="term" value="F:DNA binding"/>
    <property type="evidence" value="ECO:0007669"/>
    <property type="project" value="UniProtKB-KW"/>
</dbReference>
<reference evidence="2 3" key="1">
    <citation type="submission" date="2019-08" db="EMBL/GenBank/DDBJ databases">
        <title>Prosopis cineraria nodule microbiome.</title>
        <authorList>
            <person name="Ali R."/>
            <person name="Chaluvadi S.R."/>
            <person name="Wang X."/>
        </authorList>
    </citation>
    <scope>NUCLEOTIDE SEQUENCE [LARGE SCALE GENOMIC DNA]</scope>
    <source>
        <strain evidence="2 3">BG7</strain>
        <plasmid evidence="2 3">unnamed</plasmid>
    </source>
</reference>
<dbReference type="AlphaFoldDB" id="A0A5Q0CF23"/>
<dbReference type="RefSeq" id="WP_153272707.1">
    <property type="nucleotide sequence ID" value="NZ_CP043499.1"/>
</dbReference>
<dbReference type="InterPro" id="IPR000944">
    <property type="entry name" value="Tscrpt_reg_Rrf2"/>
</dbReference>
<dbReference type="Pfam" id="PF02082">
    <property type="entry name" value="Rrf2"/>
    <property type="match status" value="1"/>
</dbReference>
<geneLocation type="plasmid" evidence="2 3">
    <name>unnamed</name>
</geneLocation>
<dbReference type="Proteomes" id="UP000326881">
    <property type="component" value="Plasmid unnamed"/>
</dbReference>
<dbReference type="InterPro" id="IPR036388">
    <property type="entry name" value="WH-like_DNA-bd_sf"/>
</dbReference>
<keyword evidence="3" id="KW-1185">Reference proteome</keyword>
<dbReference type="InterPro" id="IPR036390">
    <property type="entry name" value="WH_DNA-bd_sf"/>
</dbReference>